<organism evidence="13">
    <name type="scientific">uncultured Desulfobacterium sp</name>
    <dbReference type="NCBI Taxonomy" id="201089"/>
    <lineage>
        <taxon>Bacteria</taxon>
        <taxon>Pseudomonadati</taxon>
        <taxon>Thermodesulfobacteriota</taxon>
        <taxon>Desulfobacteria</taxon>
        <taxon>Desulfobacterales</taxon>
        <taxon>Desulfobacteriaceae</taxon>
        <taxon>Desulfobacterium</taxon>
        <taxon>environmental samples</taxon>
    </lineage>
</organism>
<comment type="subunit">
    <text evidence="2 10">Heterodimer of HisH and HisF.</text>
</comment>
<dbReference type="CDD" id="cd01748">
    <property type="entry name" value="GATase1_IGP_Synthase"/>
    <property type="match status" value="1"/>
</dbReference>
<name>E1YH90_9BACT</name>
<accession>E1YH90</accession>
<dbReference type="HAMAP" id="MF_00278">
    <property type="entry name" value="HisH"/>
    <property type="match status" value="1"/>
</dbReference>
<dbReference type="SUPFAM" id="SSF52317">
    <property type="entry name" value="Class I glutamine amidotransferase-like"/>
    <property type="match status" value="1"/>
</dbReference>
<keyword evidence="3 10" id="KW-0028">Amino-acid biosynthesis</keyword>
<dbReference type="InterPro" id="IPR010139">
    <property type="entry name" value="Imidazole-glycPsynth_HisH"/>
</dbReference>
<dbReference type="GO" id="GO:0004359">
    <property type="term" value="F:glutaminase activity"/>
    <property type="evidence" value="ECO:0007669"/>
    <property type="project" value="UniProtKB-EC"/>
</dbReference>
<comment type="catalytic activity">
    <reaction evidence="9 10">
        <text>L-glutamine + H2O = L-glutamate + NH4(+)</text>
        <dbReference type="Rhea" id="RHEA:15889"/>
        <dbReference type="ChEBI" id="CHEBI:15377"/>
        <dbReference type="ChEBI" id="CHEBI:28938"/>
        <dbReference type="ChEBI" id="CHEBI:29985"/>
        <dbReference type="ChEBI" id="CHEBI:58359"/>
        <dbReference type="EC" id="3.5.1.2"/>
    </reaction>
</comment>
<dbReference type="EC" id="3.5.1.2" evidence="10"/>
<dbReference type="NCBIfam" id="TIGR01855">
    <property type="entry name" value="IMP_synth_hisH"/>
    <property type="match status" value="1"/>
</dbReference>
<comment type="function">
    <text evidence="10">IGPS catalyzes the conversion of PRFAR and glutamine to IGP, AICAR and glutamate. The HisH subunit catalyzes the hydrolysis of glutamine to glutamate and ammonia as part of the synthesis of IGP and AICAR. The resulting ammonia molecule is channeled to the active site of HisF.</text>
</comment>
<dbReference type="GO" id="GO:0016829">
    <property type="term" value="F:lyase activity"/>
    <property type="evidence" value="ECO:0007669"/>
    <property type="project" value="UniProtKB-KW"/>
</dbReference>
<feature type="active site" evidence="10 11">
    <location>
        <position position="203"/>
    </location>
</feature>
<dbReference type="PANTHER" id="PTHR42701:SF1">
    <property type="entry name" value="IMIDAZOLE GLYCEROL PHOSPHATE SYNTHASE SUBUNIT HISH"/>
    <property type="match status" value="1"/>
</dbReference>
<evidence type="ECO:0000256" key="7">
    <source>
        <dbReference type="ARBA" id="ARBA00023239"/>
    </source>
</evidence>
<dbReference type="EC" id="4.3.2.10" evidence="10"/>
<dbReference type="Gene3D" id="3.40.50.880">
    <property type="match status" value="1"/>
</dbReference>
<comment type="subcellular location">
    <subcellularLocation>
        <location evidence="10">Cytoplasm</location>
    </subcellularLocation>
</comment>
<keyword evidence="10" id="KW-0963">Cytoplasm</keyword>
<dbReference type="PANTHER" id="PTHR42701">
    <property type="entry name" value="IMIDAZOLE GLYCEROL PHOSPHATE SYNTHASE SUBUNIT HISH"/>
    <property type="match status" value="1"/>
</dbReference>
<dbReference type="EMBL" id="FR695873">
    <property type="protein sequence ID" value="CBX29934.1"/>
    <property type="molecule type" value="Genomic_DNA"/>
</dbReference>
<dbReference type="InterPro" id="IPR017926">
    <property type="entry name" value="GATASE"/>
</dbReference>
<keyword evidence="4 10" id="KW-0378">Hydrolase</keyword>
<feature type="active site" evidence="10 11">
    <location>
        <position position="201"/>
    </location>
</feature>
<evidence type="ECO:0000256" key="5">
    <source>
        <dbReference type="ARBA" id="ARBA00022962"/>
    </source>
</evidence>
<evidence type="ECO:0000256" key="6">
    <source>
        <dbReference type="ARBA" id="ARBA00023102"/>
    </source>
</evidence>
<dbReference type="AlphaFoldDB" id="E1YH90"/>
<comment type="pathway">
    <text evidence="1 10">Amino-acid biosynthesis; L-histidine biosynthesis; L-histidine from 5-phospho-alpha-D-ribose 1-diphosphate: step 5/9.</text>
</comment>
<evidence type="ECO:0000256" key="8">
    <source>
        <dbReference type="ARBA" id="ARBA00047838"/>
    </source>
</evidence>
<comment type="catalytic activity">
    <reaction evidence="8 10">
        <text>5-[(5-phospho-1-deoxy-D-ribulos-1-ylimino)methylamino]-1-(5-phospho-beta-D-ribosyl)imidazole-4-carboxamide + L-glutamine = D-erythro-1-(imidazol-4-yl)glycerol 3-phosphate + 5-amino-1-(5-phospho-beta-D-ribosyl)imidazole-4-carboxamide + L-glutamate + H(+)</text>
        <dbReference type="Rhea" id="RHEA:24793"/>
        <dbReference type="ChEBI" id="CHEBI:15378"/>
        <dbReference type="ChEBI" id="CHEBI:29985"/>
        <dbReference type="ChEBI" id="CHEBI:58278"/>
        <dbReference type="ChEBI" id="CHEBI:58359"/>
        <dbReference type="ChEBI" id="CHEBI:58475"/>
        <dbReference type="ChEBI" id="CHEBI:58525"/>
        <dbReference type="EC" id="4.3.2.10"/>
    </reaction>
</comment>
<evidence type="ECO:0000256" key="11">
    <source>
        <dbReference type="PIRSR" id="PIRSR000495-1"/>
    </source>
</evidence>
<dbReference type="GO" id="GO:0000107">
    <property type="term" value="F:imidazoleglycerol-phosphate synthase activity"/>
    <property type="evidence" value="ECO:0007669"/>
    <property type="project" value="UniProtKB-UniRule"/>
</dbReference>
<reference evidence="13" key="1">
    <citation type="journal article" date="2011" name="Environ. Microbiol.">
        <title>Genomic insights into the metabolic potential of the polycyclic aromatic hydrocarbon degrading sulfate-reducing Deltaproteobacterium N47.</title>
        <authorList>
            <person name="Bergmann F."/>
            <person name="Selesi D."/>
            <person name="Weinmaier T."/>
            <person name="Tischler P."/>
            <person name="Rattei T."/>
            <person name="Meckenstock R.U."/>
        </authorList>
    </citation>
    <scope>NUCLEOTIDE SEQUENCE</scope>
</reference>
<evidence type="ECO:0000256" key="10">
    <source>
        <dbReference type="HAMAP-Rule" id="MF_00278"/>
    </source>
</evidence>
<evidence type="ECO:0000313" key="13">
    <source>
        <dbReference type="EMBL" id="CBX29934.1"/>
    </source>
</evidence>
<keyword evidence="5 10" id="KW-0315">Glutamine amidotransferase</keyword>
<evidence type="ECO:0000259" key="12">
    <source>
        <dbReference type="Pfam" id="PF00117"/>
    </source>
</evidence>
<evidence type="ECO:0000256" key="2">
    <source>
        <dbReference type="ARBA" id="ARBA00011152"/>
    </source>
</evidence>
<feature type="domain" description="Glutamine amidotransferase" evidence="12">
    <location>
        <begin position="17"/>
        <end position="217"/>
    </location>
</feature>
<dbReference type="Pfam" id="PF00117">
    <property type="entry name" value="GATase"/>
    <property type="match status" value="1"/>
</dbReference>
<evidence type="ECO:0000256" key="3">
    <source>
        <dbReference type="ARBA" id="ARBA00022605"/>
    </source>
</evidence>
<sequence>MLRDQFNCYENKDMIAIIDYNAGNLTSVARAVNHLGFKCVITNDTKEISKAERIIFPGVGAAGSAMESIKRLGLDQAIRDALLSGKPILGICLGTQIIMEYSEENNTDCIGIIGGKVLSFRFDKNNNSESGLKIPHMGWNSVLLQKKHFVLSGLKDNDEFYFVHGFYPATNDDSHIIGTTTHGISFASIIGFENIIATQFHPEKSGRPGLAILNNFCVWKPC</sequence>
<keyword evidence="6 10" id="KW-0368">Histidine biosynthesis</keyword>
<dbReference type="GO" id="GO:0000105">
    <property type="term" value="P:L-histidine biosynthetic process"/>
    <property type="evidence" value="ECO:0007669"/>
    <property type="project" value="UniProtKB-UniRule"/>
</dbReference>
<proteinExistence type="inferred from homology"/>
<dbReference type="InterPro" id="IPR029062">
    <property type="entry name" value="Class_I_gatase-like"/>
</dbReference>
<keyword evidence="7 10" id="KW-0456">Lyase</keyword>
<evidence type="ECO:0000256" key="1">
    <source>
        <dbReference type="ARBA" id="ARBA00005091"/>
    </source>
</evidence>
<dbReference type="GO" id="GO:0005737">
    <property type="term" value="C:cytoplasm"/>
    <property type="evidence" value="ECO:0007669"/>
    <property type="project" value="UniProtKB-SubCell"/>
</dbReference>
<dbReference type="PIRSF" id="PIRSF000495">
    <property type="entry name" value="Amidotransf_hisH"/>
    <property type="match status" value="1"/>
</dbReference>
<gene>
    <name evidence="10" type="primary">hisH</name>
    <name evidence="13" type="ORF">N47_F16290</name>
</gene>
<protein>
    <recommendedName>
        <fullName evidence="10">Imidazole glycerol phosphate synthase subunit HisH</fullName>
        <ecNumber evidence="10">4.3.2.10</ecNumber>
    </recommendedName>
    <alternativeName>
        <fullName evidence="10">IGP synthase glutaminase subunit</fullName>
        <ecNumber evidence="10">3.5.1.2</ecNumber>
    </alternativeName>
    <alternativeName>
        <fullName evidence="10">IGP synthase subunit HisH</fullName>
    </alternativeName>
    <alternativeName>
        <fullName evidence="10">ImGP synthase subunit HisH</fullName>
        <shortName evidence="10">IGPS subunit HisH</shortName>
    </alternativeName>
</protein>
<feature type="active site" description="Nucleophile" evidence="10 11">
    <location>
        <position position="92"/>
    </location>
</feature>
<dbReference type="UniPathway" id="UPA00031">
    <property type="reaction ID" value="UER00010"/>
</dbReference>
<evidence type="ECO:0000256" key="4">
    <source>
        <dbReference type="ARBA" id="ARBA00022801"/>
    </source>
</evidence>
<dbReference type="PROSITE" id="PS51273">
    <property type="entry name" value="GATASE_TYPE_1"/>
    <property type="match status" value="1"/>
</dbReference>
<evidence type="ECO:0000256" key="9">
    <source>
        <dbReference type="ARBA" id="ARBA00049534"/>
    </source>
</evidence>